<dbReference type="EMBL" id="SKBQ01000007">
    <property type="protein sequence ID" value="TPX08311.1"/>
    <property type="molecule type" value="Genomic_DNA"/>
</dbReference>
<dbReference type="FunFam" id="1.10.510.10:FF:000440">
    <property type="entry name" value="Serine/threonine-protein kinase bur1"/>
    <property type="match status" value="1"/>
</dbReference>
<feature type="compositionally biased region" description="Pro residues" evidence="11">
    <location>
        <begin position="1038"/>
        <end position="1050"/>
    </location>
</feature>
<dbReference type="SUPFAM" id="SSF56112">
    <property type="entry name" value="Protein kinase-like (PK-like)"/>
    <property type="match status" value="1"/>
</dbReference>
<dbReference type="Proteomes" id="UP000319257">
    <property type="component" value="Unassembled WGS sequence"/>
</dbReference>
<dbReference type="GO" id="GO:0032968">
    <property type="term" value="P:positive regulation of transcription elongation by RNA polymerase II"/>
    <property type="evidence" value="ECO:0007669"/>
    <property type="project" value="TreeGrafter"/>
</dbReference>
<dbReference type="GO" id="GO:0004693">
    <property type="term" value="F:cyclin-dependent protein serine/threonine kinase activity"/>
    <property type="evidence" value="ECO:0007669"/>
    <property type="project" value="UniProtKB-EC"/>
</dbReference>
<dbReference type="InParanoid" id="A0A507ATM2"/>
<dbReference type="InterPro" id="IPR050108">
    <property type="entry name" value="CDK"/>
</dbReference>
<feature type="region of interest" description="Disordered" evidence="11">
    <location>
        <begin position="990"/>
        <end position="1066"/>
    </location>
</feature>
<dbReference type="PROSITE" id="PS00107">
    <property type="entry name" value="PROTEIN_KINASE_ATP"/>
    <property type="match status" value="1"/>
</dbReference>
<evidence type="ECO:0000313" key="15">
    <source>
        <dbReference type="Proteomes" id="UP000319257"/>
    </source>
</evidence>
<evidence type="ECO:0000259" key="12">
    <source>
        <dbReference type="PROSITE" id="PS50011"/>
    </source>
</evidence>
<name>A0A507ATM2_9PEZI</name>
<feature type="binding site" evidence="10">
    <location>
        <position position="706"/>
    </location>
    <ligand>
        <name>ATP</name>
        <dbReference type="ChEBI" id="CHEBI:30616"/>
    </ligand>
</feature>
<dbReference type="PROSITE" id="PS00108">
    <property type="entry name" value="PROTEIN_KINASE_ST"/>
    <property type="match status" value="1"/>
</dbReference>
<evidence type="ECO:0000256" key="11">
    <source>
        <dbReference type="SAM" id="MobiDB-lite"/>
    </source>
</evidence>
<feature type="compositionally biased region" description="Basic and acidic residues" evidence="11">
    <location>
        <begin position="85"/>
        <end position="97"/>
    </location>
</feature>
<feature type="compositionally biased region" description="Basic and acidic residues" evidence="11">
    <location>
        <begin position="523"/>
        <end position="548"/>
    </location>
</feature>
<feature type="domain" description="Protein kinase" evidence="12">
    <location>
        <begin position="677"/>
        <end position="962"/>
    </location>
</feature>
<dbReference type="GO" id="GO:0005524">
    <property type="term" value="F:ATP binding"/>
    <property type="evidence" value="ECO:0007669"/>
    <property type="project" value="UniProtKB-UniRule"/>
</dbReference>
<evidence type="ECO:0000256" key="1">
    <source>
        <dbReference type="ARBA" id="ARBA00006485"/>
    </source>
</evidence>
<feature type="compositionally biased region" description="Basic and acidic residues" evidence="11">
    <location>
        <begin position="111"/>
        <end position="122"/>
    </location>
</feature>
<dbReference type="STRING" id="1093900.A0A507ATM2"/>
<evidence type="ECO:0000256" key="8">
    <source>
        <dbReference type="ARBA" id="ARBA00047811"/>
    </source>
</evidence>
<evidence type="ECO:0000256" key="3">
    <source>
        <dbReference type="ARBA" id="ARBA00022527"/>
    </source>
</evidence>
<evidence type="ECO:0000256" key="7">
    <source>
        <dbReference type="ARBA" id="ARBA00022840"/>
    </source>
</evidence>
<dbReference type="GO" id="GO:0030332">
    <property type="term" value="F:cyclin binding"/>
    <property type="evidence" value="ECO:0007669"/>
    <property type="project" value="TreeGrafter"/>
</dbReference>
<feature type="compositionally biased region" description="Basic residues" evidence="11">
    <location>
        <begin position="188"/>
        <end position="204"/>
    </location>
</feature>
<accession>A0A507ATM2</accession>
<feature type="compositionally biased region" description="Low complexity" evidence="11">
    <location>
        <begin position="486"/>
        <end position="511"/>
    </location>
</feature>
<evidence type="ECO:0000256" key="10">
    <source>
        <dbReference type="PROSITE-ProRule" id="PRU10141"/>
    </source>
</evidence>
<dbReference type="CDD" id="cd07840">
    <property type="entry name" value="STKc_CDK9_like"/>
    <property type="match status" value="1"/>
</dbReference>
<gene>
    <name evidence="13" type="ORF">E0L32_001793</name>
    <name evidence="14" type="ORF">E0L32_001886</name>
</gene>
<feature type="compositionally biased region" description="Pro residues" evidence="11">
    <location>
        <begin position="553"/>
        <end position="562"/>
    </location>
</feature>
<feature type="compositionally biased region" description="Low complexity" evidence="11">
    <location>
        <begin position="566"/>
        <end position="577"/>
    </location>
</feature>
<dbReference type="PANTHER" id="PTHR24056:SF546">
    <property type="entry name" value="CYCLIN-DEPENDENT KINASE 12"/>
    <property type="match status" value="1"/>
</dbReference>
<dbReference type="EC" id="2.7.11.22" evidence="2"/>
<dbReference type="EMBL" id="SKBQ01000007">
    <property type="protein sequence ID" value="TPX08218.1"/>
    <property type="molecule type" value="Genomic_DNA"/>
</dbReference>
<comment type="similarity">
    <text evidence="1">Belongs to the protein kinase superfamily. CMGC Ser/Thr protein kinase family. CDC2/CDKX subfamily.</text>
</comment>
<dbReference type="PROSITE" id="PS50011">
    <property type="entry name" value="PROTEIN_KINASE_DOM"/>
    <property type="match status" value="1"/>
</dbReference>
<keyword evidence="15" id="KW-1185">Reference proteome</keyword>
<feature type="compositionally biased region" description="Basic residues" evidence="11">
    <location>
        <begin position="645"/>
        <end position="658"/>
    </location>
</feature>
<dbReference type="InterPro" id="IPR017441">
    <property type="entry name" value="Protein_kinase_ATP_BS"/>
</dbReference>
<sequence length="1066" mass="118306">MPEDDRKPGDALRDRGRDGRGMNSIRTHSPPPASHRSTGRDRDKRKGSSQDPSVHRSQPGPPRPRHRSRERSIDRPRRSGQPRSPEFRGGPRDRELALDSAPSQSARHGPSHREIGDRHDSVGRSIGTSRESPHYKRPRSPGVSAEPSSSKRSRRNDSPRRPRERLRAAAQSPHHPRRPSPSPQRARSPSRRERRRARNRNRGRNARDQQPPRGRSRSPALAGGDATDDNPNLRPLGEPRSRFRSRSPPPASRRRSLSRHRSPSTSRGDRQTASYPASHRKPSPDPDSRRQGSVYPPPRSPRDRKESRSKRRNRKRDHSRASKGSESLSGANIIEVNMTARGGFRPGLGPQTHNAAYPTKGHYGGSHDGRRVSQSSGHGTPNSSFQGSPPPQSPYGGSQGWGGQQQQFSPHSHYHSSYAQGHFSPHGPAGQYPQPHSPSVGPPTGPSSQQYPTGPTRGAYRSSPAGPRGPSFNSSRSAQRGNALKGGQWRSNSQGGSGQSSPMPASAQSESGHASDVDTAVANHEDDNPFRPSKDLQVEDTGKGKASAEDEMPPPARPPPTGPQGSKFSFAFKAASKPAVATPKAEIASKFNSAPQRREDLRNEDKDRRDLPRSVPTEPASSRARSEYRSRPDPPAPPRAQQPPRVRKVKKIMRRPKARPSLPDDLAASESVFFRKPGNESVVGSGTYGKVFKGLHVYTKKLVALKRIRMEGERDGFPVTAVREIKLLQSLKHINIVKLQEVMVEKNDCFMVFEYLSHDLTGLLNHPSFKLDSAQRKHLAKQLFEGLDYLHRRGVLHRDIKAANILVSSDGILKLADFGLARFYAKRHQLDYTNRVITIWYRSPELLLGETQYGPAVDIWSAACVLVEIFTRHAIFPGDGGEINQLEKIYAVLGTPNRTDWPTLTDMPWFELLRPGYKRPNLFAEKYRDRLSSAAFDLLAAMFRYDPAKRPNASEVLDHPYFTVEEPAPRQATELANIDGDWHEFESKALRRENERKEREARRAAAKESGGGGKDREKKRAADSLENHRDTKRQHIDVPPPPPPPPPPPAAAADQTSEPAPAAKSG</sequence>
<feature type="compositionally biased region" description="Basic and acidic residues" evidence="11">
    <location>
        <begin position="596"/>
        <end position="612"/>
    </location>
</feature>
<evidence type="ECO:0000256" key="9">
    <source>
        <dbReference type="ARBA" id="ARBA00048367"/>
    </source>
</evidence>
<comment type="catalytic activity">
    <reaction evidence="8">
        <text>L-threonyl-[protein] + ATP = O-phospho-L-threonyl-[protein] + ADP + H(+)</text>
        <dbReference type="Rhea" id="RHEA:46608"/>
        <dbReference type="Rhea" id="RHEA-COMP:11060"/>
        <dbReference type="Rhea" id="RHEA-COMP:11605"/>
        <dbReference type="ChEBI" id="CHEBI:15378"/>
        <dbReference type="ChEBI" id="CHEBI:30013"/>
        <dbReference type="ChEBI" id="CHEBI:30616"/>
        <dbReference type="ChEBI" id="CHEBI:61977"/>
        <dbReference type="ChEBI" id="CHEBI:456216"/>
        <dbReference type="EC" id="2.7.11.22"/>
    </reaction>
</comment>
<dbReference type="GO" id="GO:0008353">
    <property type="term" value="F:RNA polymerase II CTD heptapeptide repeat kinase activity"/>
    <property type="evidence" value="ECO:0007669"/>
    <property type="project" value="TreeGrafter"/>
</dbReference>
<dbReference type="FunFam" id="3.30.200.20:FF:000270">
    <property type="entry name" value="Serine/threonine-protein kinase bur1"/>
    <property type="match status" value="1"/>
</dbReference>
<dbReference type="GeneID" id="41969240"/>
<keyword evidence="3" id="KW-0723">Serine/threonine-protein kinase</keyword>
<evidence type="ECO:0000256" key="6">
    <source>
        <dbReference type="ARBA" id="ARBA00022777"/>
    </source>
</evidence>
<evidence type="ECO:0000313" key="14">
    <source>
        <dbReference type="EMBL" id="TPX08311.1"/>
    </source>
</evidence>
<dbReference type="Pfam" id="PF00069">
    <property type="entry name" value="Pkinase"/>
    <property type="match status" value="1"/>
</dbReference>
<dbReference type="OrthoDB" id="204883at2759"/>
<keyword evidence="7 10" id="KW-0067">ATP-binding</keyword>
<feature type="compositionally biased region" description="Basic and acidic residues" evidence="11">
    <location>
        <begin position="155"/>
        <end position="167"/>
    </location>
</feature>
<feature type="compositionally biased region" description="Basic residues" evidence="11">
    <location>
        <begin position="252"/>
        <end position="262"/>
    </location>
</feature>
<feature type="compositionally biased region" description="Basic residues" evidence="11">
    <location>
        <begin position="307"/>
        <end position="318"/>
    </location>
</feature>
<proteinExistence type="inferred from homology"/>
<dbReference type="InterPro" id="IPR011009">
    <property type="entry name" value="Kinase-like_dom_sf"/>
</dbReference>
<keyword evidence="5 10" id="KW-0547">Nucleotide-binding</keyword>
<comment type="catalytic activity">
    <reaction evidence="9">
        <text>L-seryl-[protein] + ATP = O-phospho-L-seryl-[protein] + ADP + H(+)</text>
        <dbReference type="Rhea" id="RHEA:17989"/>
        <dbReference type="Rhea" id="RHEA-COMP:9863"/>
        <dbReference type="Rhea" id="RHEA-COMP:11604"/>
        <dbReference type="ChEBI" id="CHEBI:15378"/>
        <dbReference type="ChEBI" id="CHEBI:29999"/>
        <dbReference type="ChEBI" id="CHEBI:30616"/>
        <dbReference type="ChEBI" id="CHEBI:83421"/>
        <dbReference type="ChEBI" id="CHEBI:456216"/>
        <dbReference type="EC" id="2.7.11.22"/>
    </reaction>
</comment>
<evidence type="ECO:0000313" key="13">
    <source>
        <dbReference type="EMBL" id="TPX08218.1"/>
    </source>
</evidence>
<dbReference type="Gene3D" id="1.10.510.10">
    <property type="entry name" value="Transferase(Phosphotransferase) domain 1"/>
    <property type="match status" value="1"/>
</dbReference>
<feature type="compositionally biased region" description="Basic and acidic residues" evidence="11">
    <location>
        <begin position="1013"/>
        <end position="1036"/>
    </location>
</feature>
<dbReference type="InterPro" id="IPR000719">
    <property type="entry name" value="Prot_kinase_dom"/>
</dbReference>
<comment type="caution">
    <text evidence="13">The sequence shown here is derived from an EMBL/GenBank/DDBJ whole genome shotgun (WGS) entry which is preliminary data.</text>
</comment>
<reference evidence="13 15" key="1">
    <citation type="submission" date="2019-06" db="EMBL/GenBank/DDBJ databases">
        <title>Draft genome sequence of the filamentous fungus Phialemoniopsis curvata isolated from diesel fuel.</title>
        <authorList>
            <person name="Varaljay V.A."/>
            <person name="Lyon W.J."/>
            <person name="Crouch A.L."/>
            <person name="Drake C.E."/>
            <person name="Hollomon J.M."/>
            <person name="Nadeau L.J."/>
            <person name="Nunn H.S."/>
            <person name="Stevenson B.S."/>
            <person name="Bojanowski C.L."/>
            <person name="Crookes-Goodson W.J."/>
        </authorList>
    </citation>
    <scope>NUCLEOTIDE SEQUENCE [LARGE SCALE GENOMIC DNA]</scope>
    <source>
        <strain evidence="13 15">D216</strain>
    </source>
</reference>
<dbReference type="PANTHER" id="PTHR24056">
    <property type="entry name" value="CELL DIVISION PROTEIN KINASE"/>
    <property type="match status" value="1"/>
</dbReference>
<dbReference type="AlphaFoldDB" id="A0A507ATM2"/>
<dbReference type="RefSeq" id="XP_030989929.1">
    <property type="nucleotide sequence ID" value="XM_031135912.1"/>
</dbReference>
<feature type="compositionally biased region" description="Basic and acidic residues" evidence="11">
    <location>
        <begin position="1"/>
        <end position="20"/>
    </location>
</feature>
<evidence type="ECO:0000256" key="2">
    <source>
        <dbReference type="ARBA" id="ARBA00012425"/>
    </source>
</evidence>
<feature type="compositionally biased region" description="Basic and acidic residues" evidence="11">
    <location>
        <begin position="38"/>
        <end position="48"/>
    </location>
</feature>
<dbReference type="Gene3D" id="3.30.200.20">
    <property type="entry name" value="Phosphorylase Kinase, domain 1"/>
    <property type="match status" value="1"/>
</dbReference>
<feature type="compositionally biased region" description="Polar residues" evidence="11">
    <location>
        <begin position="471"/>
        <end position="480"/>
    </location>
</feature>
<evidence type="ECO:0000256" key="4">
    <source>
        <dbReference type="ARBA" id="ARBA00022679"/>
    </source>
</evidence>
<feature type="compositionally biased region" description="Basic and acidic residues" evidence="11">
    <location>
        <begin position="990"/>
        <end position="1006"/>
    </location>
</feature>
<dbReference type="GO" id="GO:0008024">
    <property type="term" value="C:cyclin/CDK positive transcription elongation factor complex"/>
    <property type="evidence" value="ECO:0007669"/>
    <property type="project" value="TreeGrafter"/>
</dbReference>
<dbReference type="SMART" id="SM00220">
    <property type="entry name" value="S_TKc"/>
    <property type="match status" value="1"/>
</dbReference>
<organism evidence="13 15">
    <name type="scientific">Thyridium curvatum</name>
    <dbReference type="NCBI Taxonomy" id="1093900"/>
    <lineage>
        <taxon>Eukaryota</taxon>
        <taxon>Fungi</taxon>
        <taxon>Dikarya</taxon>
        <taxon>Ascomycota</taxon>
        <taxon>Pezizomycotina</taxon>
        <taxon>Sordariomycetes</taxon>
        <taxon>Sordariomycetidae</taxon>
        <taxon>Thyridiales</taxon>
        <taxon>Thyridiaceae</taxon>
        <taxon>Thyridium</taxon>
    </lineage>
</organism>
<evidence type="ECO:0000256" key="5">
    <source>
        <dbReference type="ARBA" id="ARBA00022741"/>
    </source>
</evidence>
<keyword evidence="6" id="KW-0418">Kinase</keyword>
<keyword evidence="4" id="KW-0808">Transferase</keyword>
<feature type="region of interest" description="Disordered" evidence="11">
    <location>
        <begin position="1"/>
        <end position="664"/>
    </location>
</feature>
<dbReference type="InterPro" id="IPR008271">
    <property type="entry name" value="Ser/Thr_kinase_AS"/>
</dbReference>
<protein>
    <recommendedName>
        <fullName evidence="2">cyclin-dependent kinase</fullName>
        <ecNumber evidence="2">2.7.11.22</ecNumber>
    </recommendedName>
</protein>